<organism evidence="2 3">
    <name type="scientific">Takifugu bimaculatus</name>
    <dbReference type="NCBI Taxonomy" id="433685"/>
    <lineage>
        <taxon>Eukaryota</taxon>
        <taxon>Metazoa</taxon>
        <taxon>Chordata</taxon>
        <taxon>Craniata</taxon>
        <taxon>Vertebrata</taxon>
        <taxon>Euteleostomi</taxon>
        <taxon>Actinopterygii</taxon>
        <taxon>Neopterygii</taxon>
        <taxon>Teleostei</taxon>
        <taxon>Neoteleostei</taxon>
        <taxon>Acanthomorphata</taxon>
        <taxon>Eupercaria</taxon>
        <taxon>Tetraodontiformes</taxon>
        <taxon>Tetradontoidea</taxon>
        <taxon>Tetraodontidae</taxon>
        <taxon>Takifugu</taxon>
    </lineage>
</organism>
<evidence type="ECO:0000313" key="2">
    <source>
        <dbReference type="EMBL" id="TNM92971.1"/>
    </source>
</evidence>
<protein>
    <submittedName>
        <fullName evidence="2">Uncharacterized protein</fullName>
    </submittedName>
</protein>
<proteinExistence type="predicted"/>
<dbReference type="Proteomes" id="UP000516260">
    <property type="component" value="Chromosome 20"/>
</dbReference>
<reference evidence="2 3" key="1">
    <citation type="submission" date="2019-04" db="EMBL/GenBank/DDBJ databases">
        <title>The sequence and de novo assembly of Takifugu bimaculatus genome using PacBio and Hi-C technologies.</title>
        <authorList>
            <person name="Xu P."/>
            <person name="Liu B."/>
            <person name="Zhou Z."/>
        </authorList>
    </citation>
    <scope>NUCLEOTIDE SEQUENCE [LARGE SCALE GENOMIC DNA]</scope>
    <source>
        <strain evidence="2">TB-2018</strain>
        <tissue evidence="2">Muscle</tissue>
    </source>
</reference>
<sequence length="232" mass="27328">MQASSKRMKVAAVLKFIRKQLARFWKPKNEPKPPAKEEVQHCDPECTNVQHVSVCEYQQLSEPHLMPPPVKPEHSIKHECRVEDSLGQNVESQEPGAETVHDLRQQLSKVAARGAEVLSRLRDAEEALARRLHKQSLDRLLLIRLEEENARLVAQVNMQERKWQEKFHHLVSLNNVLLREKEQEDLELERKALKTMIRSLEKHQKTQKTFQKRTQLIKKISRKYPNHRHKHV</sequence>
<comment type="caution">
    <text evidence="2">The sequence shown here is derived from an EMBL/GenBank/DDBJ whole genome shotgun (WGS) entry which is preliminary data.</text>
</comment>
<accession>A0A4Z2BKT4</accession>
<evidence type="ECO:0000313" key="3">
    <source>
        <dbReference type="Proteomes" id="UP000516260"/>
    </source>
</evidence>
<keyword evidence="1" id="KW-0175">Coiled coil</keyword>
<dbReference type="AlphaFoldDB" id="A0A4Z2BKT4"/>
<evidence type="ECO:0000256" key="1">
    <source>
        <dbReference type="SAM" id="Coils"/>
    </source>
</evidence>
<name>A0A4Z2BKT4_9TELE</name>
<dbReference type="EMBL" id="SWLE01000013">
    <property type="protein sequence ID" value="TNM92971.1"/>
    <property type="molecule type" value="Genomic_DNA"/>
</dbReference>
<gene>
    <name evidence="2" type="ORF">fugu_018373</name>
</gene>
<keyword evidence="3" id="KW-1185">Reference proteome</keyword>
<feature type="coiled-coil region" evidence="1">
    <location>
        <begin position="142"/>
        <end position="203"/>
    </location>
</feature>